<sequence>MGEENHQPEIPENVQKIINGEKEAEGGPAKRPKVDLQSLPTRAYLDQTVVPILLQGMSVLAKERPPNAIEFLAAYLLKNKNSFE</sequence>
<proteinExistence type="inferred from homology"/>
<reference evidence="8" key="1">
    <citation type="submission" date="2022-11" db="EMBL/GenBank/DDBJ databases">
        <title>Centuries of genome instability and evolution in soft-shell clam transmissible cancer (bioRxiv).</title>
        <authorList>
            <person name="Hart S.F.M."/>
            <person name="Yonemitsu M.A."/>
            <person name="Giersch R.M."/>
            <person name="Beal B.F."/>
            <person name="Arriagada G."/>
            <person name="Davis B.W."/>
            <person name="Ostrander E.A."/>
            <person name="Goff S.P."/>
            <person name="Metzger M.J."/>
        </authorList>
    </citation>
    <scope>NUCLEOTIDE SEQUENCE</scope>
    <source>
        <strain evidence="8">MELC-2E11</strain>
        <tissue evidence="8">Siphon/mantle</tissue>
    </source>
</reference>
<dbReference type="Proteomes" id="UP001164746">
    <property type="component" value="Chromosome 11"/>
</dbReference>
<keyword evidence="5" id="KW-0804">Transcription</keyword>
<evidence type="ECO:0000256" key="1">
    <source>
        <dbReference type="ARBA" id="ARBA00004123"/>
    </source>
</evidence>
<dbReference type="EMBL" id="CP111022">
    <property type="protein sequence ID" value="WAR18654.1"/>
    <property type="molecule type" value="Genomic_DNA"/>
</dbReference>
<keyword evidence="6" id="KW-0539">Nucleus</keyword>
<gene>
    <name evidence="8" type="ORF">MAR_000492</name>
</gene>
<name>A0ABY7FBU3_MYAAR</name>
<dbReference type="Pfam" id="PF05186">
    <property type="entry name" value="Dpy-30"/>
    <property type="match status" value="1"/>
</dbReference>
<evidence type="ECO:0000313" key="9">
    <source>
        <dbReference type="Proteomes" id="UP001164746"/>
    </source>
</evidence>
<dbReference type="InterPro" id="IPR049629">
    <property type="entry name" value="DPY30_SDC1_DD"/>
</dbReference>
<accession>A0ABY7FBU3</accession>
<evidence type="ECO:0000256" key="3">
    <source>
        <dbReference type="ARBA" id="ARBA00022853"/>
    </source>
</evidence>
<evidence type="ECO:0000256" key="2">
    <source>
        <dbReference type="ARBA" id="ARBA00010849"/>
    </source>
</evidence>
<dbReference type="Gene3D" id="1.20.890.10">
    <property type="entry name" value="cAMP-dependent protein kinase regulatory subunit, dimerization-anchoring domain"/>
    <property type="match status" value="1"/>
</dbReference>
<evidence type="ECO:0000256" key="6">
    <source>
        <dbReference type="ARBA" id="ARBA00023242"/>
    </source>
</evidence>
<keyword evidence="4" id="KW-0805">Transcription regulation</keyword>
<comment type="subcellular location">
    <subcellularLocation>
        <location evidence="1">Nucleus</location>
    </subcellularLocation>
</comment>
<keyword evidence="3" id="KW-0156">Chromatin regulator</keyword>
<evidence type="ECO:0000256" key="4">
    <source>
        <dbReference type="ARBA" id="ARBA00023015"/>
    </source>
</evidence>
<dbReference type="InterPro" id="IPR007858">
    <property type="entry name" value="Dpy-30_motif"/>
</dbReference>
<keyword evidence="9" id="KW-1185">Reference proteome</keyword>
<dbReference type="PANTHER" id="PTHR23356:SF16">
    <property type="entry name" value="DPY30 DOMAIN CONTAINING 2"/>
    <property type="match status" value="1"/>
</dbReference>
<dbReference type="PANTHER" id="PTHR23356">
    <property type="entry name" value="DPY30-RELATED"/>
    <property type="match status" value="1"/>
</dbReference>
<dbReference type="CDD" id="cd22965">
    <property type="entry name" value="DD_DPY30_SDC1"/>
    <property type="match status" value="1"/>
</dbReference>
<dbReference type="InterPro" id="IPR037856">
    <property type="entry name" value="Sdc1/DPY30"/>
</dbReference>
<evidence type="ECO:0000313" key="8">
    <source>
        <dbReference type="EMBL" id="WAR18654.1"/>
    </source>
</evidence>
<organism evidence="8 9">
    <name type="scientific">Mya arenaria</name>
    <name type="common">Soft-shell clam</name>
    <dbReference type="NCBI Taxonomy" id="6604"/>
    <lineage>
        <taxon>Eukaryota</taxon>
        <taxon>Metazoa</taxon>
        <taxon>Spiralia</taxon>
        <taxon>Lophotrochozoa</taxon>
        <taxon>Mollusca</taxon>
        <taxon>Bivalvia</taxon>
        <taxon>Autobranchia</taxon>
        <taxon>Heteroconchia</taxon>
        <taxon>Euheterodonta</taxon>
        <taxon>Imparidentia</taxon>
        <taxon>Neoheterodontei</taxon>
        <taxon>Myida</taxon>
        <taxon>Myoidea</taxon>
        <taxon>Myidae</taxon>
        <taxon>Mya</taxon>
    </lineage>
</organism>
<evidence type="ECO:0000256" key="5">
    <source>
        <dbReference type="ARBA" id="ARBA00023163"/>
    </source>
</evidence>
<comment type="similarity">
    <text evidence="2">Belongs to the dpy-30 family.</text>
</comment>
<evidence type="ECO:0000256" key="7">
    <source>
        <dbReference type="ARBA" id="ARBA00044172"/>
    </source>
</evidence>
<protein>
    <recommendedName>
        <fullName evidence="7">Protein dpy-30 homolog</fullName>
    </recommendedName>
</protein>